<dbReference type="PANTHER" id="PTHR36153">
    <property type="entry name" value="INNER MEMBRANE PROTEIN-RELATED"/>
    <property type="match status" value="1"/>
</dbReference>
<reference evidence="6 7" key="1">
    <citation type="journal article" date="2020" name="Front. Microbiol.">
        <title>Toward Biorecycling: Isolation of a Soil Bacterium That Grows on a Polyurethane Oligomer and Monomer.</title>
        <authorList>
            <person name="Espinosa M.J.C."/>
            <person name="Blanco A.C."/>
            <person name="Schmidgall T."/>
            <person name="Atanasoff-Kardjalieff A.K."/>
            <person name="Kappelmeyer U."/>
            <person name="Tischler D."/>
            <person name="Pieper D.H."/>
            <person name="Heipieper H.J."/>
            <person name="Eberlein C."/>
        </authorList>
    </citation>
    <scope>NUCLEOTIDE SEQUENCE [LARGE SCALE GENOMIC DNA]</scope>
    <source>
        <strain evidence="6 7">TDA1</strain>
    </source>
</reference>
<dbReference type="Pfam" id="PF14331">
    <property type="entry name" value="IcmF-related_N"/>
    <property type="match status" value="1"/>
</dbReference>
<dbReference type="PANTHER" id="PTHR36153:SF5">
    <property type="entry name" value="EXPORTED PROTEIN"/>
    <property type="match status" value="1"/>
</dbReference>
<dbReference type="SUPFAM" id="SSF52540">
    <property type="entry name" value="P-loop containing nucleoside triphosphate hydrolases"/>
    <property type="match status" value="1"/>
</dbReference>
<feature type="region of interest" description="Disordered" evidence="1">
    <location>
        <begin position="194"/>
        <end position="219"/>
    </location>
</feature>
<evidence type="ECO:0000256" key="1">
    <source>
        <dbReference type="SAM" id="MobiDB-lite"/>
    </source>
</evidence>
<evidence type="ECO:0000256" key="2">
    <source>
        <dbReference type="SAM" id="Phobius"/>
    </source>
</evidence>
<feature type="transmembrane region" description="Helical" evidence="2">
    <location>
        <begin position="20"/>
        <end position="39"/>
    </location>
</feature>
<feature type="compositionally biased region" description="Pro residues" evidence="1">
    <location>
        <begin position="201"/>
        <end position="213"/>
    </location>
</feature>
<name>A0ABY7R499_9PSED</name>
<dbReference type="InterPro" id="IPR010623">
    <property type="entry name" value="IcmF_C"/>
</dbReference>
<evidence type="ECO:0000313" key="6">
    <source>
        <dbReference type="EMBL" id="WCH98594.1"/>
    </source>
</evidence>
<dbReference type="Pfam" id="PF06744">
    <property type="entry name" value="IcmF_C"/>
    <property type="match status" value="1"/>
</dbReference>
<evidence type="ECO:0000259" key="4">
    <source>
        <dbReference type="Pfam" id="PF06761"/>
    </source>
</evidence>
<dbReference type="Pfam" id="PF06761">
    <property type="entry name" value="IcmF-related"/>
    <property type="match status" value="1"/>
</dbReference>
<feature type="transmembrane region" description="Helical" evidence="2">
    <location>
        <begin position="496"/>
        <end position="518"/>
    </location>
</feature>
<dbReference type="InterPro" id="IPR053156">
    <property type="entry name" value="T6SS_TssM-like"/>
</dbReference>
<proteinExistence type="predicted"/>
<feature type="domain" description="IcmF-related" evidence="4">
    <location>
        <begin position="553"/>
        <end position="860"/>
    </location>
</feature>
<dbReference type="EMBL" id="CP116669">
    <property type="protein sequence ID" value="WCH98594.1"/>
    <property type="molecule type" value="Genomic_DNA"/>
</dbReference>
<evidence type="ECO:0000259" key="3">
    <source>
        <dbReference type="Pfam" id="PF06744"/>
    </source>
</evidence>
<dbReference type="InterPro" id="IPR009612">
    <property type="entry name" value="IcmF-rel"/>
</dbReference>
<dbReference type="RefSeq" id="WP_156310900.1">
    <property type="nucleotide sequence ID" value="NZ_CP116669.1"/>
</dbReference>
<feature type="domain" description="Type VI secretion system IcmF C-terminal" evidence="3">
    <location>
        <begin position="1089"/>
        <end position="1194"/>
    </location>
</feature>
<gene>
    <name evidence="6" type="primary">tssM</name>
    <name evidence="6" type="ORF">PMC74_17660</name>
</gene>
<sequence>MKVKKNSLLRGLSLLQRQAMPVVVIATVLCVAVAVIGVWRLGPQWQWRDQQPLAEQPVRIAVTVLLVVLPLLVWSAWVHRRNRSIMREQQRQQREVEDPCLVYLQAQQRALDGSLARLRHSQGGRGHRYDVPWYLILGEENAGKSSFVSRSDQRFALTRTARSSTQRASADPDLVFDIDWWVGDNAVLIDPPGEFISQPERPVPVPDPLPPPATLEDAQDDAPVPAEAVAPVALKPADPPGFPAGIERRLWRHMVGWLAQNRSRRPLNGVVLLVDMTKLFAQTEKERRDLAFVLRARLTELGGQLGTRLPLYVVMSKFDLLDGFGELFAKLPAREREEVQGFTFTLSSVKDFDSWLGELGKAYQHFIEQLEDTLESACGAMPPAARKHAYSLLRELGGAQKMLLSFLGDVLSSDRYTTPALVRGLYFSSVYQRGEVRNLLADASARAFAFNPPALSTKPQGTSVVYFAQQLLQRVVYPEAGLAGDNQRVVEHKARLLRGGAIAASLCGLAMAGSWLYFYGVNRDKAEQVLEKSQAFTNTSADGKGDLTGRNLLAPLDEIRDAVSLYGDYRSGWTVFTDMGLYQGKAIGPQVDQAYLNALARRFLPAIAGGVAATIQQAVPGSDEQLAALRVYRMIEDRANRRPELVEQWMAREWQKAFPGQGQLQAALMRHLQYGLAYADVELPDYQRVVADAQQQLRKLPLAQRVYISLKQQAAQQLHGALDLRNEIGPAFDIVYVPLTERNHQAAVDGSLSLSSLLTARGFRDYFDQHSQNVADLALIDQWVLGERRTLDYSEVDRQALTERLRALYSADYIDSWRRVLNQFSVTEFTDLTHGLSVLEQVTGPAAPMRRLLETVRGNTLIYPEPADNEKQLQSTQPSRLQAMGIYRSFAGLSGMLDVQGDKPSFYDETLQAVSAVYDYVKAVQDNPNQGKAALVVALSRFSEKEPDPIRNLQRVATGLPEPLNRHVRQLADQTSQVLMVMALRELEQRWDAEVYSIYQERLASRYPIDPAGPDVSLKDFEAFFGPQGQLKRFQDQYLTVFLNDNLNALYSSTDDGYLVRPEVMEQLKQAEAIRNAFFDNRGELNVSFGLEPVAISSGLRASVFGMDGQLQAFADKGKDPIGMTWPGPAGESGHSRVSLVQAAGTTVSLGYQGPWSFYRLLSRGGLNARTPTSVDLSFRIAGESARYKFHATSANNPFTRQLFAGFALPQRLLRDSAANVVAER</sequence>
<evidence type="ECO:0000259" key="5">
    <source>
        <dbReference type="Pfam" id="PF14331"/>
    </source>
</evidence>
<dbReference type="NCBIfam" id="TIGR03348">
    <property type="entry name" value="VI_IcmF"/>
    <property type="match status" value="1"/>
</dbReference>
<keyword evidence="2" id="KW-1133">Transmembrane helix</keyword>
<organism evidence="6 7">
    <name type="scientific">Pseudomonas capeferrum</name>
    <dbReference type="NCBI Taxonomy" id="1495066"/>
    <lineage>
        <taxon>Bacteria</taxon>
        <taxon>Pseudomonadati</taxon>
        <taxon>Pseudomonadota</taxon>
        <taxon>Gammaproteobacteria</taxon>
        <taxon>Pseudomonadales</taxon>
        <taxon>Pseudomonadaceae</taxon>
        <taxon>Pseudomonas</taxon>
    </lineage>
</organism>
<keyword evidence="7" id="KW-1185">Reference proteome</keyword>
<keyword evidence="2" id="KW-0812">Transmembrane</keyword>
<dbReference type="Proteomes" id="UP001214301">
    <property type="component" value="Chromosome"/>
</dbReference>
<keyword evidence="2" id="KW-0472">Membrane</keyword>
<dbReference type="InterPro" id="IPR017731">
    <property type="entry name" value="TssM1-like"/>
</dbReference>
<dbReference type="InterPro" id="IPR025743">
    <property type="entry name" value="TssM1_N"/>
</dbReference>
<feature type="transmembrane region" description="Helical" evidence="2">
    <location>
        <begin position="59"/>
        <end position="78"/>
    </location>
</feature>
<feature type="domain" description="Type VI secretion system component TssM1 N-terminal" evidence="5">
    <location>
        <begin position="247"/>
        <end position="503"/>
    </location>
</feature>
<dbReference type="InterPro" id="IPR027417">
    <property type="entry name" value="P-loop_NTPase"/>
</dbReference>
<evidence type="ECO:0000313" key="7">
    <source>
        <dbReference type="Proteomes" id="UP001214301"/>
    </source>
</evidence>
<protein>
    <submittedName>
        <fullName evidence="6">Type VI secretion system membrane subunit TssM</fullName>
    </submittedName>
</protein>
<accession>A0ABY7R499</accession>